<dbReference type="Proteomes" id="UP001066276">
    <property type="component" value="Chromosome 7"/>
</dbReference>
<comment type="caution">
    <text evidence="1">The sequence shown here is derived from an EMBL/GenBank/DDBJ whole genome shotgun (WGS) entry which is preliminary data.</text>
</comment>
<proteinExistence type="predicted"/>
<reference evidence="1" key="1">
    <citation type="journal article" date="2022" name="bioRxiv">
        <title>Sequencing and chromosome-scale assembly of the giantPleurodeles waltlgenome.</title>
        <authorList>
            <person name="Brown T."/>
            <person name="Elewa A."/>
            <person name="Iarovenko S."/>
            <person name="Subramanian E."/>
            <person name="Araus A.J."/>
            <person name="Petzold A."/>
            <person name="Susuki M."/>
            <person name="Suzuki K.-i.T."/>
            <person name="Hayashi T."/>
            <person name="Toyoda A."/>
            <person name="Oliveira C."/>
            <person name="Osipova E."/>
            <person name="Leigh N.D."/>
            <person name="Simon A."/>
            <person name="Yun M.H."/>
        </authorList>
    </citation>
    <scope>NUCLEOTIDE SEQUENCE</scope>
    <source>
        <strain evidence="1">20211129_DDA</strain>
        <tissue evidence="1">Liver</tissue>
    </source>
</reference>
<accession>A0AAV7P4D0</accession>
<protein>
    <submittedName>
        <fullName evidence="1">Uncharacterized protein</fullName>
    </submittedName>
</protein>
<evidence type="ECO:0000313" key="1">
    <source>
        <dbReference type="EMBL" id="KAJ1122087.1"/>
    </source>
</evidence>
<dbReference type="EMBL" id="JANPWB010000011">
    <property type="protein sequence ID" value="KAJ1122087.1"/>
    <property type="molecule type" value="Genomic_DNA"/>
</dbReference>
<gene>
    <name evidence="1" type="ORF">NDU88_000591</name>
</gene>
<evidence type="ECO:0000313" key="2">
    <source>
        <dbReference type="Proteomes" id="UP001066276"/>
    </source>
</evidence>
<organism evidence="1 2">
    <name type="scientific">Pleurodeles waltl</name>
    <name type="common">Iberian ribbed newt</name>
    <dbReference type="NCBI Taxonomy" id="8319"/>
    <lineage>
        <taxon>Eukaryota</taxon>
        <taxon>Metazoa</taxon>
        <taxon>Chordata</taxon>
        <taxon>Craniata</taxon>
        <taxon>Vertebrata</taxon>
        <taxon>Euteleostomi</taxon>
        <taxon>Amphibia</taxon>
        <taxon>Batrachia</taxon>
        <taxon>Caudata</taxon>
        <taxon>Salamandroidea</taxon>
        <taxon>Salamandridae</taxon>
        <taxon>Pleurodelinae</taxon>
        <taxon>Pleurodeles</taxon>
    </lineage>
</organism>
<sequence length="107" mass="11697">MRVLNCGLRPELSGQGTPAAEMLLIAGQHAWSGLEGVCTDRQDSPGRRLKELLTKQSFISLDESRLAPQCRTACYRRVSFSGLAFSQQFSVQVKLALLAEEGSLEAN</sequence>
<keyword evidence="2" id="KW-1185">Reference proteome</keyword>
<dbReference type="AlphaFoldDB" id="A0AAV7P4D0"/>
<name>A0AAV7P4D0_PLEWA</name>